<dbReference type="EMBL" id="LMWN01000021">
    <property type="protein sequence ID" value="KUN05062.1"/>
    <property type="molecule type" value="Genomic_DNA"/>
</dbReference>
<dbReference type="Proteomes" id="UP000053127">
    <property type="component" value="Unassembled WGS sequence"/>
</dbReference>
<organism evidence="2 3">
    <name type="scientific">Streptomyces yokosukanensis</name>
    <dbReference type="NCBI Taxonomy" id="67386"/>
    <lineage>
        <taxon>Bacteria</taxon>
        <taxon>Bacillati</taxon>
        <taxon>Actinomycetota</taxon>
        <taxon>Actinomycetes</taxon>
        <taxon>Kitasatosporales</taxon>
        <taxon>Streptomycetaceae</taxon>
        <taxon>Streptomyces</taxon>
    </lineage>
</organism>
<feature type="transmembrane region" description="Helical" evidence="1">
    <location>
        <begin position="49"/>
        <end position="69"/>
    </location>
</feature>
<evidence type="ECO:0000313" key="2">
    <source>
        <dbReference type="EMBL" id="KUN05062.1"/>
    </source>
</evidence>
<proteinExistence type="predicted"/>
<keyword evidence="1" id="KW-0472">Membrane</keyword>
<name>A0A101P527_9ACTN</name>
<evidence type="ECO:0000256" key="1">
    <source>
        <dbReference type="SAM" id="Phobius"/>
    </source>
</evidence>
<dbReference type="OrthoDB" id="4213889at2"/>
<gene>
    <name evidence="2" type="ORF">AQI95_16280</name>
</gene>
<accession>A0A101P527</accession>
<keyword evidence="3" id="KW-1185">Reference proteome</keyword>
<keyword evidence="1" id="KW-1133">Transmembrane helix</keyword>
<dbReference type="STRING" id="67386.AQI95_16280"/>
<evidence type="ECO:0000313" key="3">
    <source>
        <dbReference type="Proteomes" id="UP000053127"/>
    </source>
</evidence>
<dbReference type="AlphaFoldDB" id="A0A101P527"/>
<reference evidence="2 3" key="1">
    <citation type="submission" date="2015-10" db="EMBL/GenBank/DDBJ databases">
        <title>Draft genome sequence of Streptomyces yokosukanensis DSM 40224, type strain for the species Streptomyces yokosukanensis.</title>
        <authorList>
            <person name="Ruckert C."/>
            <person name="Winkler A."/>
            <person name="Kalinowski J."/>
            <person name="Kampfer P."/>
            <person name="Glaeser S."/>
        </authorList>
    </citation>
    <scope>NUCLEOTIDE SEQUENCE [LARGE SCALE GENOMIC DNA]</scope>
    <source>
        <strain evidence="2 3">DSM 40224</strain>
    </source>
</reference>
<keyword evidence="1" id="KW-0812">Transmembrane</keyword>
<sequence>MMGADREKHDMTHTDIAFLLADAADEVEIGIAPVEAVVRGGRRRRARRWAVATATALVLAGSTGATLAVTGLPGHTDRNAVVVAKPSTPEARHVYAPQITEVAHGTDHGTSWRVVVSVWGAPRDKAEAAGQLAAMRRYGLERAVLPDGRHLVGMTSYYSGLYYGDHPLRTAMFNRVEKWEPLSGTDLMSAALPLGEAASDGPERLVVGTVSTTARQVRCGWKNGTSTMAELRAVAGSPVTWFVCTAPDRTSYENAEVVR</sequence>
<protein>
    <submittedName>
        <fullName evidence="2">Uncharacterized protein</fullName>
    </submittedName>
</protein>
<comment type="caution">
    <text evidence="2">The sequence shown here is derived from an EMBL/GenBank/DDBJ whole genome shotgun (WGS) entry which is preliminary data.</text>
</comment>